<evidence type="ECO:0000256" key="1">
    <source>
        <dbReference type="SAM" id="MobiDB-lite"/>
    </source>
</evidence>
<sequence length="866" mass="99295">MSSVSPECELEIDIDCSGLDIAIANESENNLKRDIRSFCSKDQDVTYSHNSDQSIHHQLTSDFKVVSRGRKPDDNPQDILDILLTHKDQLFSEGRLRSRKDKIWQRIKKTNRIVMTTNALYTFVQSNRYHILDLMLATLSPERKSGNDTTSQVVGKTCSNDQEFILLDNVNQKILTEHSTGRIVSSSSLEKTAEAILKKRTKNEKRRGRKPSDDPKKILDVLLANKDRLLREGRIRTPTDGVWQQIKQEECFAMSAKALYTVVKTNRYNILEQIQPCLSSESEIDDCEITESSTSDHEMPSLLNEDEKECSDHSIGISSNDSKIVDKRLGRKTSDETKKTFDILLTNKDRLLIEGKPRGPKDIVWEQIKQDKGLVQSSKALYTFVKCNRHNILEQMQSCIPSEYCVPSMPSENCDDHPGQELKNTYSNNQPITESCSMDQDIPLVYITEQQMSFLLNGGEEEFSEHFMDISDPGQKIMTVHIDHNLSSTSLDDQEITHQQTTESEEVFKFPGNESADHPRKIFDILLAYKLELITKGKLRSPNDKVWADIKRDECLSLSTKALYKFVQSNMYNIFELMLSFVSTEHEVGSNNDYSDQELQWEVEDQDNRPNYNTRSKYQDKEVSSEHNQMIILQQTNSEGVVKHLERKPSDDPKKIFAILLANKARLLDAAKLRPPQDRVWTDIKREEGILSSSKALYKFVKSNRYNILFLIMSTESGIRTCNVIQRRKVKPRINQQDIRSFFSEYQETPSIQNTDQTISQTPQKVSKPLGRKPGDDPKKIFDILLTNKDRLLDAGRPRGPKDSVWEQIKQEECIVKSAKALYTFVKLNRYNILKVMLSSVPSESEVGNINDDLGQEPCQTVYADT</sequence>
<evidence type="ECO:0000313" key="2">
    <source>
        <dbReference type="EMBL" id="RZF36068.1"/>
    </source>
</evidence>
<accession>A0A482WRI9</accession>
<dbReference type="InParanoid" id="A0A482WRI9"/>
<organism evidence="2 3">
    <name type="scientific">Laodelphax striatellus</name>
    <name type="common">Small brown planthopper</name>
    <name type="synonym">Delphax striatella</name>
    <dbReference type="NCBI Taxonomy" id="195883"/>
    <lineage>
        <taxon>Eukaryota</taxon>
        <taxon>Metazoa</taxon>
        <taxon>Ecdysozoa</taxon>
        <taxon>Arthropoda</taxon>
        <taxon>Hexapoda</taxon>
        <taxon>Insecta</taxon>
        <taxon>Pterygota</taxon>
        <taxon>Neoptera</taxon>
        <taxon>Paraneoptera</taxon>
        <taxon>Hemiptera</taxon>
        <taxon>Auchenorrhyncha</taxon>
        <taxon>Fulgoroidea</taxon>
        <taxon>Delphacidae</taxon>
        <taxon>Criomorphinae</taxon>
        <taxon>Laodelphax</taxon>
    </lineage>
</organism>
<dbReference type="AlphaFoldDB" id="A0A482WRI9"/>
<feature type="region of interest" description="Disordered" evidence="1">
    <location>
        <begin position="751"/>
        <end position="774"/>
    </location>
</feature>
<dbReference type="EMBL" id="QKKF02027168">
    <property type="protein sequence ID" value="RZF36068.1"/>
    <property type="molecule type" value="Genomic_DNA"/>
</dbReference>
<proteinExistence type="predicted"/>
<keyword evidence="3" id="KW-1185">Reference proteome</keyword>
<reference evidence="2 3" key="1">
    <citation type="journal article" date="2017" name="Gigascience">
        <title>Genome sequence of the small brown planthopper, Laodelphax striatellus.</title>
        <authorList>
            <person name="Zhu J."/>
            <person name="Jiang F."/>
            <person name="Wang X."/>
            <person name="Yang P."/>
            <person name="Bao Y."/>
            <person name="Zhao W."/>
            <person name="Wang W."/>
            <person name="Lu H."/>
            <person name="Wang Q."/>
            <person name="Cui N."/>
            <person name="Li J."/>
            <person name="Chen X."/>
            <person name="Luo L."/>
            <person name="Yu J."/>
            <person name="Kang L."/>
            <person name="Cui F."/>
        </authorList>
    </citation>
    <scope>NUCLEOTIDE SEQUENCE [LARGE SCALE GENOMIC DNA]</scope>
    <source>
        <strain evidence="2">Lst14</strain>
    </source>
</reference>
<dbReference type="OrthoDB" id="6647981at2759"/>
<feature type="compositionally biased region" description="Basic residues" evidence="1">
    <location>
        <begin position="198"/>
        <end position="209"/>
    </location>
</feature>
<comment type="caution">
    <text evidence="2">The sequence shown here is derived from an EMBL/GenBank/DDBJ whole genome shotgun (WGS) entry which is preliminary data.</text>
</comment>
<evidence type="ECO:0000313" key="3">
    <source>
        <dbReference type="Proteomes" id="UP000291343"/>
    </source>
</evidence>
<feature type="compositionally biased region" description="Polar residues" evidence="1">
    <location>
        <begin position="751"/>
        <end position="765"/>
    </location>
</feature>
<protein>
    <submittedName>
        <fullName evidence="2">Uncharacterized protein</fullName>
    </submittedName>
</protein>
<dbReference type="Proteomes" id="UP000291343">
    <property type="component" value="Unassembled WGS sequence"/>
</dbReference>
<gene>
    <name evidence="2" type="ORF">LSTR_LSTR005884</name>
</gene>
<feature type="region of interest" description="Disordered" evidence="1">
    <location>
        <begin position="198"/>
        <end position="217"/>
    </location>
</feature>
<name>A0A482WRI9_LAOST</name>